<dbReference type="Pfam" id="PF08666">
    <property type="entry name" value="SAF"/>
    <property type="match status" value="1"/>
</dbReference>
<dbReference type="CDD" id="cd11614">
    <property type="entry name" value="SAF_CpaB_FlgA_like"/>
    <property type="match status" value="1"/>
</dbReference>
<evidence type="ECO:0000313" key="2">
    <source>
        <dbReference type="EMBL" id="BBX86311.1"/>
    </source>
</evidence>
<dbReference type="Proteomes" id="UP000465609">
    <property type="component" value="Chromosome"/>
</dbReference>
<reference evidence="2 3" key="1">
    <citation type="journal article" date="2019" name="Emerg. Microbes Infect.">
        <title>Comprehensive subspecies identification of 175 nontuberculous mycobacteria species based on 7547 genomic profiles.</title>
        <authorList>
            <person name="Matsumoto Y."/>
            <person name="Kinjo T."/>
            <person name="Motooka D."/>
            <person name="Nabeya D."/>
            <person name="Jung N."/>
            <person name="Uechi K."/>
            <person name="Horii T."/>
            <person name="Iida T."/>
            <person name="Fujita J."/>
            <person name="Nakamura S."/>
        </authorList>
    </citation>
    <scope>NUCLEOTIDE SEQUENCE [LARGE SCALE GENOMIC DNA]</scope>
    <source>
        <strain evidence="2 3">JCM 15296</strain>
    </source>
</reference>
<proteinExistence type="predicted"/>
<name>A0ABN5YWN7_9MYCO</name>
<accession>A0ABN5YWN7</accession>
<dbReference type="Gene3D" id="3.90.1210.10">
    <property type="entry name" value="Antifreeze-like/N-acetylneuraminic acid synthase C-terminal domain"/>
    <property type="match status" value="1"/>
</dbReference>
<dbReference type="SMART" id="SM00858">
    <property type="entry name" value="SAF"/>
    <property type="match status" value="1"/>
</dbReference>
<organism evidence="2 3">
    <name type="scientific">Mycolicibacterium aubagnense</name>
    <dbReference type="NCBI Taxonomy" id="319707"/>
    <lineage>
        <taxon>Bacteria</taxon>
        <taxon>Bacillati</taxon>
        <taxon>Actinomycetota</taxon>
        <taxon>Actinomycetes</taxon>
        <taxon>Mycobacteriales</taxon>
        <taxon>Mycobacteriaceae</taxon>
        <taxon>Mycolicibacterium</taxon>
    </lineage>
</organism>
<protein>
    <recommendedName>
        <fullName evidence="1">SAF domain-containing protein</fullName>
    </recommendedName>
</protein>
<feature type="domain" description="SAF" evidence="1">
    <location>
        <begin position="64"/>
        <end position="126"/>
    </location>
</feature>
<dbReference type="InterPro" id="IPR013974">
    <property type="entry name" value="SAF"/>
</dbReference>
<gene>
    <name evidence="2" type="ORF">MAUB_41840</name>
</gene>
<evidence type="ECO:0000259" key="1">
    <source>
        <dbReference type="SMART" id="SM00858"/>
    </source>
</evidence>
<sequence length="232" mass="23979">MPPAKNPYRYGMGDSLDAPLIGRLRQKLRPDWARTTAARRVAAGLLVVLAAVIEFRPDPRDGLVAVVVAKHDLAPGSALSAADVVIESRSAPSIPDGALHESSAAVGSTLAAPARRGEVITDVRLLGSRLTTAVAGPDARTVPLHLADAALPDLLRPGDVVDVLAGPENTGAAADQSMAEVIATDARVVLVSERLKSPTSADERVVLVALPRHSANAVAGAALHRAITVTLH</sequence>
<keyword evidence="3" id="KW-1185">Reference proteome</keyword>
<evidence type="ECO:0000313" key="3">
    <source>
        <dbReference type="Proteomes" id="UP000465609"/>
    </source>
</evidence>
<dbReference type="EMBL" id="AP022577">
    <property type="protein sequence ID" value="BBX86311.1"/>
    <property type="molecule type" value="Genomic_DNA"/>
</dbReference>